<dbReference type="AlphaFoldDB" id="A0A0B6YDH5"/>
<name>A0A0B6YDH5_9EUPU</name>
<organism evidence="2">
    <name type="scientific">Arion vulgaris</name>
    <dbReference type="NCBI Taxonomy" id="1028688"/>
    <lineage>
        <taxon>Eukaryota</taxon>
        <taxon>Metazoa</taxon>
        <taxon>Spiralia</taxon>
        <taxon>Lophotrochozoa</taxon>
        <taxon>Mollusca</taxon>
        <taxon>Gastropoda</taxon>
        <taxon>Heterobranchia</taxon>
        <taxon>Euthyneura</taxon>
        <taxon>Panpulmonata</taxon>
        <taxon>Eupulmonata</taxon>
        <taxon>Stylommatophora</taxon>
        <taxon>Helicina</taxon>
        <taxon>Arionoidea</taxon>
        <taxon>Arionidae</taxon>
        <taxon>Arion</taxon>
    </lineage>
</organism>
<protein>
    <submittedName>
        <fullName evidence="2">Uncharacterized protein</fullName>
    </submittedName>
</protein>
<dbReference type="EMBL" id="HACG01006685">
    <property type="protein sequence ID" value="CEK53550.1"/>
    <property type="molecule type" value="Transcribed_RNA"/>
</dbReference>
<feature type="compositionally biased region" description="Polar residues" evidence="1">
    <location>
        <begin position="160"/>
        <end position="169"/>
    </location>
</feature>
<reference evidence="2" key="1">
    <citation type="submission" date="2014-12" db="EMBL/GenBank/DDBJ databases">
        <title>Insight into the proteome of Arion vulgaris.</title>
        <authorList>
            <person name="Aradska J."/>
            <person name="Bulat T."/>
            <person name="Smidak R."/>
            <person name="Sarate P."/>
            <person name="Gangsoo J."/>
            <person name="Sialana F."/>
            <person name="Bilban M."/>
            <person name="Lubec G."/>
        </authorList>
    </citation>
    <scope>NUCLEOTIDE SEQUENCE</scope>
    <source>
        <tissue evidence="2">Skin</tissue>
    </source>
</reference>
<feature type="compositionally biased region" description="Basic and acidic residues" evidence="1">
    <location>
        <begin position="148"/>
        <end position="159"/>
    </location>
</feature>
<evidence type="ECO:0000256" key="1">
    <source>
        <dbReference type="SAM" id="MobiDB-lite"/>
    </source>
</evidence>
<accession>A0A0B6YDH5</accession>
<feature type="region of interest" description="Disordered" evidence="1">
    <location>
        <begin position="147"/>
        <end position="169"/>
    </location>
</feature>
<feature type="non-terminal residue" evidence="2">
    <location>
        <position position="206"/>
    </location>
</feature>
<sequence length="206" mass="24179">MENYEQIKQAFHEEQATGSNHLNEDKLKQEQQNIQMDRTAYPTDFLLNQLMQQWQQERLEVRQDLMFICQYLRGLAERQEQQWHQIQYNHNQIISETRQHFQVLSLLISTPLSQDNSAHIFSSQENQQKDELPKPNTHDEQMISQRLENSHQDSADEQRTFSSGSQNLVNSDHNMARAFSDSQNVTNAYHNVTRAFSSASQNITNA</sequence>
<gene>
    <name evidence="2" type="primary">ORF20691</name>
</gene>
<evidence type="ECO:0000313" key="2">
    <source>
        <dbReference type="EMBL" id="CEK53550.1"/>
    </source>
</evidence>
<proteinExistence type="predicted"/>